<dbReference type="InterPro" id="IPR010730">
    <property type="entry name" value="HET"/>
</dbReference>
<evidence type="ECO:0000313" key="3">
    <source>
        <dbReference type="Proteomes" id="UP000566819"/>
    </source>
</evidence>
<dbReference type="AlphaFoldDB" id="A0A8H4W8P6"/>
<keyword evidence="3" id="KW-1185">Reference proteome</keyword>
<gene>
    <name evidence="2" type="ORF">G7Y89_g2360</name>
</gene>
<dbReference type="PANTHER" id="PTHR33112:SF16">
    <property type="entry name" value="HETEROKARYON INCOMPATIBILITY DOMAIN-CONTAINING PROTEIN"/>
    <property type="match status" value="1"/>
</dbReference>
<dbReference type="Pfam" id="PF06985">
    <property type="entry name" value="HET"/>
    <property type="match status" value="1"/>
</dbReference>
<organism evidence="2 3">
    <name type="scientific">Cudoniella acicularis</name>
    <dbReference type="NCBI Taxonomy" id="354080"/>
    <lineage>
        <taxon>Eukaryota</taxon>
        <taxon>Fungi</taxon>
        <taxon>Dikarya</taxon>
        <taxon>Ascomycota</taxon>
        <taxon>Pezizomycotina</taxon>
        <taxon>Leotiomycetes</taxon>
        <taxon>Helotiales</taxon>
        <taxon>Tricladiaceae</taxon>
        <taxon>Cudoniella</taxon>
    </lineage>
</organism>
<dbReference type="OrthoDB" id="5347061at2759"/>
<evidence type="ECO:0000313" key="2">
    <source>
        <dbReference type="EMBL" id="KAF4635730.1"/>
    </source>
</evidence>
<feature type="domain" description="Heterokaryon incompatibility" evidence="1">
    <location>
        <begin position="21"/>
        <end position="104"/>
    </location>
</feature>
<sequence length="347" mass="38953">MTQKTGKSNLHAILLNASNHYVSSIYTNAALTIVAARAAHGADGCFSLRNQAKIIATVTNEAKQTNIYARILPDSHFLYTAWHVPSNEDILDFPLYDRGWCVQERLLSSRLVQYGRAEMLTEENDILTALSGLATRYQELGRGRYVAGLWEEDLIQGLLWYSVTPGVSWNSVAPARRSKSYTAPTFSWANRFGPIEWGSVNEDSEQLVRVLGVYTKTEETYPFGKVSDGFLTLSGALIPSTLETKHSASWLHSPDVLFRSHPFVFMDIPEDTNINCSRHVFCLPLLAEMYRGLGSNKYPLPLRFNALILEQVTGGVYRRIGLLNTAEGPIVERTWLEGLHQQELKII</sequence>
<accession>A0A8H4W8P6</accession>
<protein>
    <recommendedName>
        <fullName evidence="1">Heterokaryon incompatibility domain-containing protein</fullName>
    </recommendedName>
</protein>
<dbReference type="Proteomes" id="UP000566819">
    <property type="component" value="Unassembled WGS sequence"/>
</dbReference>
<evidence type="ECO:0000259" key="1">
    <source>
        <dbReference type="Pfam" id="PF06985"/>
    </source>
</evidence>
<proteinExistence type="predicted"/>
<name>A0A8H4W8P6_9HELO</name>
<dbReference type="PANTHER" id="PTHR33112">
    <property type="entry name" value="DOMAIN PROTEIN, PUTATIVE-RELATED"/>
    <property type="match status" value="1"/>
</dbReference>
<reference evidence="2 3" key="1">
    <citation type="submission" date="2020-03" db="EMBL/GenBank/DDBJ databases">
        <title>Draft Genome Sequence of Cudoniella acicularis.</title>
        <authorList>
            <person name="Buettner E."/>
            <person name="Kellner H."/>
        </authorList>
    </citation>
    <scope>NUCLEOTIDE SEQUENCE [LARGE SCALE GENOMIC DNA]</scope>
    <source>
        <strain evidence="2 3">DSM 108380</strain>
    </source>
</reference>
<dbReference type="EMBL" id="JAAMPI010000102">
    <property type="protein sequence ID" value="KAF4635730.1"/>
    <property type="molecule type" value="Genomic_DNA"/>
</dbReference>
<comment type="caution">
    <text evidence="2">The sequence shown here is derived from an EMBL/GenBank/DDBJ whole genome shotgun (WGS) entry which is preliminary data.</text>
</comment>